<sequence length="158" mass="17917">MLSASLFLVASLNILLLVIYGFSDDPGVAYGVEYHVESNASNYHGHSKVQIYFNNGEFEMTSVVEEAQEGQGKQYFEVHSKGDYQSYSPDLYNIAFTEHTSNFLDNERLPTLPIISSFYSAERYLSNRNTVEVKHRSDDYIVAATFINGGQILAMKRY</sequence>
<evidence type="ECO:0000313" key="2">
    <source>
        <dbReference type="Proteomes" id="UP001238540"/>
    </source>
</evidence>
<organism evidence="1 2">
    <name type="scientific">Vibrio ostreicida</name>
    <dbReference type="NCBI Taxonomy" id="526588"/>
    <lineage>
        <taxon>Bacteria</taxon>
        <taxon>Pseudomonadati</taxon>
        <taxon>Pseudomonadota</taxon>
        <taxon>Gammaproteobacteria</taxon>
        <taxon>Vibrionales</taxon>
        <taxon>Vibrionaceae</taxon>
        <taxon>Vibrio</taxon>
    </lineage>
</organism>
<dbReference type="InterPro" id="IPR054526">
    <property type="entry name" value="VtrC-like"/>
</dbReference>
<keyword evidence="2" id="KW-1185">Reference proteome</keyword>
<gene>
    <name evidence="1" type="ORF">QWZ16_20670</name>
</gene>
<name>A0ABT8BZ88_9VIBR</name>
<comment type="caution">
    <text evidence="1">The sequence shown here is derived from an EMBL/GenBank/DDBJ whole genome shotgun (WGS) entry which is preliminary data.</text>
</comment>
<reference evidence="2" key="1">
    <citation type="journal article" date="2019" name="Int. J. Syst. Evol. Microbiol.">
        <title>The Global Catalogue of Microorganisms (GCM) 10K type strain sequencing project: providing services to taxonomists for standard genome sequencing and annotation.</title>
        <authorList>
            <consortium name="The Broad Institute Genomics Platform"/>
            <consortium name="The Broad Institute Genome Sequencing Center for Infectious Disease"/>
            <person name="Wu L."/>
            <person name="Ma J."/>
        </authorList>
    </citation>
    <scope>NUCLEOTIDE SEQUENCE [LARGE SCALE GENOMIC DNA]</scope>
    <source>
        <strain evidence="2">CECT 7398</strain>
    </source>
</reference>
<dbReference type="Proteomes" id="UP001238540">
    <property type="component" value="Unassembled WGS sequence"/>
</dbReference>
<dbReference type="RefSeq" id="WP_076589623.1">
    <property type="nucleotide sequence ID" value="NZ_JABEYA020000004.1"/>
</dbReference>
<accession>A0ABT8BZ88</accession>
<proteinExistence type="predicted"/>
<dbReference type="EMBL" id="JAUFQC010000027">
    <property type="protein sequence ID" value="MDN3612009.1"/>
    <property type="molecule type" value="Genomic_DNA"/>
</dbReference>
<evidence type="ECO:0000313" key="1">
    <source>
        <dbReference type="EMBL" id="MDN3612009.1"/>
    </source>
</evidence>
<protein>
    <submittedName>
        <fullName evidence="1">Uncharacterized protein</fullName>
    </submittedName>
</protein>
<dbReference type="Pfam" id="PF22280">
    <property type="entry name" value="VtrC"/>
    <property type="match status" value="1"/>
</dbReference>